<gene>
    <name evidence="2" type="ORF">HME9302_00946</name>
</gene>
<accession>A0A369Q4D3</accession>
<reference evidence="2 3" key="1">
    <citation type="submission" date="2018-04" db="EMBL/GenBank/DDBJ databases">
        <title>Altererythrobacter sp. HME9302 genome sequencing and assembly.</title>
        <authorList>
            <person name="Kang H."/>
            <person name="Kim H."/>
            <person name="Joh K."/>
        </authorList>
    </citation>
    <scope>NUCLEOTIDE SEQUENCE [LARGE SCALE GENOMIC DNA]</scope>
    <source>
        <strain evidence="2 3">HME9302</strain>
    </source>
</reference>
<dbReference type="Proteomes" id="UP000253727">
    <property type="component" value="Unassembled WGS sequence"/>
</dbReference>
<sequence>MTAPIGHNNPPPIVYFSNALDDVRDEAANYLDGKPIETQAQADAVGLFLSTARKIKADADKVRKAEKEPHLKAGKAVDAEWKPIDKKADDVITAGRAPLTAWLQKLEAIQAEEARKAREEADRQQQAAIEARRASEGNLEALEQANALQDEADRAAKDAKRAEKVKPLVAGEGRSLSLRSRQVAIVTDRKALLEHVMKTDPNALTEWLEGYATRALPSKLPGVEIETQRSAA</sequence>
<dbReference type="AlphaFoldDB" id="A0A369Q4D3"/>
<protein>
    <submittedName>
        <fullName evidence="2">Uncharacterized protein</fullName>
    </submittedName>
</protein>
<feature type="coiled-coil region" evidence="1">
    <location>
        <begin position="111"/>
        <end position="165"/>
    </location>
</feature>
<organism evidence="2 3">
    <name type="scientific">Alteripontixanthobacter maritimus</name>
    <dbReference type="NCBI Taxonomy" id="2161824"/>
    <lineage>
        <taxon>Bacteria</taxon>
        <taxon>Pseudomonadati</taxon>
        <taxon>Pseudomonadota</taxon>
        <taxon>Alphaproteobacteria</taxon>
        <taxon>Sphingomonadales</taxon>
        <taxon>Erythrobacteraceae</taxon>
        <taxon>Alteripontixanthobacter</taxon>
    </lineage>
</organism>
<proteinExistence type="predicted"/>
<dbReference type="EMBL" id="QBKA01000002">
    <property type="protein sequence ID" value="RDC59751.1"/>
    <property type="molecule type" value="Genomic_DNA"/>
</dbReference>
<evidence type="ECO:0000313" key="3">
    <source>
        <dbReference type="Proteomes" id="UP000253727"/>
    </source>
</evidence>
<dbReference type="RefSeq" id="WP_115366054.1">
    <property type="nucleotide sequence ID" value="NZ_QBKA01000002.1"/>
</dbReference>
<comment type="caution">
    <text evidence="2">The sequence shown here is derived from an EMBL/GenBank/DDBJ whole genome shotgun (WGS) entry which is preliminary data.</text>
</comment>
<evidence type="ECO:0000313" key="2">
    <source>
        <dbReference type="EMBL" id="RDC59751.1"/>
    </source>
</evidence>
<keyword evidence="1" id="KW-0175">Coiled coil</keyword>
<evidence type="ECO:0000256" key="1">
    <source>
        <dbReference type="SAM" id="Coils"/>
    </source>
</evidence>
<name>A0A369Q4D3_9SPHN</name>
<keyword evidence="3" id="KW-1185">Reference proteome</keyword>
<dbReference type="OrthoDB" id="7500285at2"/>